<dbReference type="AlphaFoldDB" id="A0A087WS19"/>
<gene>
    <name evidence="1 2" type="primary">Adhfe1</name>
</gene>
<dbReference type="MGI" id="MGI:1923437">
    <property type="gene designation" value="Adhfe1"/>
</dbReference>
<dbReference type="Bgee" id="ENSMUSG00000025911">
    <property type="expression patterns" value="Expressed in right kidney and 104 other cell types or tissues"/>
</dbReference>
<dbReference type="AGR" id="MGI:1923437"/>
<evidence type="ECO:0000313" key="2">
    <source>
        <dbReference type="MGI" id="MGI:1923437"/>
    </source>
</evidence>
<dbReference type="GeneTree" id="ENSGT00390000003849"/>
<dbReference type="Proteomes" id="UP000000589">
    <property type="component" value="Chromosome 1"/>
</dbReference>
<proteinExistence type="predicted"/>
<reference evidence="1" key="3">
    <citation type="submission" date="2025-08" db="UniProtKB">
        <authorList>
            <consortium name="Ensembl"/>
        </authorList>
    </citation>
    <scope>IDENTIFICATION</scope>
    <source>
        <strain evidence="1">C57BL/6J</strain>
    </source>
</reference>
<reference evidence="1" key="4">
    <citation type="submission" date="2025-09" db="UniProtKB">
        <authorList>
            <consortium name="Ensembl"/>
        </authorList>
    </citation>
    <scope>IDENTIFICATION</scope>
    <source>
        <strain evidence="1">C57BL/6J</strain>
    </source>
</reference>
<dbReference type="VEuPathDB" id="HostDB:ENSMUSG00000025911"/>
<protein>
    <submittedName>
        <fullName evidence="1">Alcohol dehydrogenase, iron containing, 1</fullName>
    </submittedName>
</protein>
<evidence type="ECO:0000313" key="1">
    <source>
        <dbReference type="Ensembl" id="ENSMUSP00000140861.2"/>
    </source>
</evidence>
<accession>A0A087WS19</accession>
<keyword evidence="3" id="KW-1185">Reference proteome</keyword>
<sequence>TRSSHTLAEAPTKHSMPVPNSFSYLLPRIYRIWELRMFA</sequence>
<dbReference type="HOGENOM" id="CLU_3322333_0_0_1"/>
<dbReference type="ProteomicsDB" id="312010"/>
<organism evidence="1 3">
    <name type="scientific">Mus musculus</name>
    <name type="common">Mouse</name>
    <dbReference type="NCBI Taxonomy" id="10090"/>
    <lineage>
        <taxon>Eukaryota</taxon>
        <taxon>Metazoa</taxon>
        <taxon>Chordata</taxon>
        <taxon>Craniata</taxon>
        <taxon>Vertebrata</taxon>
        <taxon>Euteleostomi</taxon>
        <taxon>Mammalia</taxon>
        <taxon>Eutheria</taxon>
        <taxon>Euarchontoglires</taxon>
        <taxon>Glires</taxon>
        <taxon>Rodentia</taxon>
        <taxon>Myomorpha</taxon>
        <taxon>Muroidea</taxon>
        <taxon>Muridae</taxon>
        <taxon>Murinae</taxon>
        <taxon>Mus</taxon>
        <taxon>Mus</taxon>
    </lineage>
</organism>
<dbReference type="ExpressionAtlas" id="A0A087WS19">
    <property type="expression patterns" value="baseline and differential"/>
</dbReference>
<reference evidence="1 3" key="1">
    <citation type="journal article" date="2009" name="PLoS Biol.">
        <title>Lineage-specific biology revealed by a finished genome assembly of the mouse.</title>
        <authorList>
            <consortium name="Mouse Genome Sequencing Consortium"/>
            <person name="Church D.M."/>
            <person name="Goodstadt L."/>
            <person name="Hillier L.W."/>
            <person name="Zody M.C."/>
            <person name="Goldstein S."/>
            <person name="She X."/>
            <person name="Bult C.J."/>
            <person name="Agarwala R."/>
            <person name="Cherry J.L."/>
            <person name="DiCuccio M."/>
            <person name="Hlavina W."/>
            <person name="Kapustin Y."/>
            <person name="Meric P."/>
            <person name="Maglott D."/>
            <person name="Birtle Z."/>
            <person name="Marques A.C."/>
            <person name="Graves T."/>
            <person name="Zhou S."/>
            <person name="Teague B."/>
            <person name="Potamousis K."/>
            <person name="Churas C."/>
            <person name="Place M."/>
            <person name="Herschleb J."/>
            <person name="Runnheim R."/>
            <person name="Forrest D."/>
            <person name="Amos-Landgraf J."/>
            <person name="Schwartz D.C."/>
            <person name="Cheng Z."/>
            <person name="Lindblad-Toh K."/>
            <person name="Eichler E.E."/>
            <person name="Ponting C.P."/>
        </authorList>
    </citation>
    <scope>NUCLEOTIDE SEQUENCE [LARGE SCALE GENOMIC DNA]</scope>
    <source>
        <strain evidence="1 3">C57BL/6J</strain>
    </source>
</reference>
<dbReference type="Ensembl" id="ENSMUST00000186467.2">
    <property type="protein sequence ID" value="ENSMUSP00000140861.2"/>
    <property type="gene ID" value="ENSMUSG00000025911.15"/>
</dbReference>
<reference evidence="1 3" key="2">
    <citation type="journal article" date="2011" name="PLoS Biol.">
        <title>Modernizing reference genome assemblies.</title>
        <authorList>
            <person name="Church D.M."/>
            <person name="Schneider V.A."/>
            <person name="Graves T."/>
            <person name="Auger K."/>
            <person name="Cunningham F."/>
            <person name="Bouk N."/>
            <person name="Chen H.C."/>
            <person name="Agarwala R."/>
            <person name="McLaren W.M."/>
            <person name="Ritchie G.R."/>
            <person name="Albracht D."/>
            <person name="Kremitzki M."/>
            <person name="Rock S."/>
            <person name="Kotkiewicz H."/>
            <person name="Kremitzki C."/>
            <person name="Wollam A."/>
            <person name="Trani L."/>
            <person name="Fulton L."/>
            <person name="Fulton R."/>
            <person name="Matthews L."/>
            <person name="Whitehead S."/>
            <person name="Chow W."/>
            <person name="Torrance J."/>
            <person name="Dunn M."/>
            <person name="Harden G."/>
            <person name="Threadgold G."/>
            <person name="Wood J."/>
            <person name="Collins J."/>
            <person name="Heath P."/>
            <person name="Griffiths G."/>
            <person name="Pelan S."/>
            <person name="Grafham D."/>
            <person name="Eichler E.E."/>
            <person name="Weinstock G."/>
            <person name="Mardis E.R."/>
            <person name="Wilson R.K."/>
            <person name="Howe K."/>
            <person name="Flicek P."/>
            <person name="Hubbard T."/>
        </authorList>
    </citation>
    <scope>NUCLEOTIDE SEQUENCE [LARGE SCALE GENOMIC DNA]</scope>
    <source>
        <strain evidence="1 3">C57BL/6J</strain>
    </source>
</reference>
<feature type="non-terminal residue" evidence="1">
    <location>
        <position position="1"/>
    </location>
</feature>
<name>A0A087WS19_MOUSE</name>
<evidence type="ECO:0000313" key="3">
    <source>
        <dbReference type="Proteomes" id="UP000000589"/>
    </source>
</evidence>